<name>A0A1F6G4D1_9BACT</name>
<dbReference type="GO" id="GO:0009103">
    <property type="term" value="P:lipopolysaccharide biosynthetic process"/>
    <property type="evidence" value="ECO:0007669"/>
    <property type="project" value="TreeGrafter"/>
</dbReference>
<proteinExistence type="predicted"/>
<dbReference type="AlphaFoldDB" id="A0A1F6G4D1"/>
<evidence type="ECO:0000256" key="2">
    <source>
        <dbReference type="SAM" id="Phobius"/>
    </source>
</evidence>
<gene>
    <name evidence="4" type="ORF">A2609_01730</name>
</gene>
<dbReference type="Pfam" id="PF00534">
    <property type="entry name" value="Glycos_transf_1"/>
    <property type="match status" value="1"/>
</dbReference>
<evidence type="ECO:0000313" key="4">
    <source>
        <dbReference type="EMBL" id="OGG92936.1"/>
    </source>
</evidence>
<keyword evidence="2" id="KW-1133">Transmembrane helix</keyword>
<reference evidence="4 5" key="1">
    <citation type="journal article" date="2016" name="Nat. Commun.">
        <title>Thousands of microbial genomes shed light on interconnected biogeochemical processes in an aquifer system.</title>
        <authorList>
            <person name="Anantharaman K."/>
            <person name="Brown C.T."/>
            <person name="Hug L.A."/>
            <person name="Sharon I."/>
            <person name="Castelle C.J."/>
            <person name="Probst A.J."/>
            <person name="Thomas B.C."/>
            <person name="Singh A."/>
            <person name="Wilkins M.J."/>
            <person name="Karaoz U."/>
            <person name="Brodie E.L."/>
            <person name="Williams K.H."/>
            <person name="Hubbard S.S."/>
            <person name="Banfield J.F."/>
        </authorList>
    </citation>
    <scope>NUCLEOTIDE SEQUENCE [LARGE SCALE GENOMIC DNA]</scope>
</reference>
<dbReference type="GO" id="GO:0016757">
    <property type="term" value="F:glycosyltransferase activity"/>
    <property type="evidence" value="ECO:0007669"/>
    <property type="project" value="InterPro"/>
</dbReference>
<keyword evidence="2" id="KW-0812">Transmembrane</keyword>
<feature type="transmembrane region" description="Helical" evidence="2">
    <location>
        <begin position="85"/>
        <end position="103"/>
    </location>
</feature>
<keyword evidence="1" id="KW-0808">Transferase</keyword>
<sequence length="387" mass="44190">MQKGYTEYISMKLYYIANFRMPSERAHGIQVVKMCEALIESGADLTLIVPRRKTDTRSLREFYGLRVDVPKQVLFAFDWYTKGRIFYYISSFSFMISSFFFLWGKRNEKELVVYTIDADNWSYAHLPLIPLQYFCEMHGSKPCTLINKLFFRRISGVITINRFIKESLLNRFSISPECIIVEHDAVDITHFVPIPRADARNRLGIPYDQKLILYVGRILAWKGLEILSETARAVGDTVTLGIVGGTREQFVKVMGTDVPENIIFYGGKDFIEMPVWIAAADAVLLTSTAHNETSYRWTSPMKAFEYMACGATIIAADTPAIREIVSAKNAYLYQPDDANSLTQVIRTVLEDPQEAKRRGEAALIASRSCSWRGRADRVLQFIGRITQ</sequence>
<evidence type="ECO:0000313" key="5">
    <source>
        <dbReference type="Proteomes" id="UP000176867"/>
    </source>
</evidence>
<evidence type="ECO:0000256" key="1">
    <source>
        <dbReference type="ARBA" id="ARBA00022679"/>
    </source>
</evidence>
<dbReference type="Gene3D" id="3.40.50.2000">
    <property type="entry name" value="Glycogen Phosphorylase B"/>
    <property type="match status" value="1"/>
</dbReference>
<evidence type="ECO:0000259" key="3">
    <source>
        <dbReference type="Pfam" id="PF00534"/>
    </source>
</evidence>
<dbReference type="EMBL" id="MFMU01000015">
    <property type="protein sequence ID" value="OGG92936.1"/>
    <property type="molecule type" value="Genomic_DNA"/>
</dbReference>
<dbReference type="PANTHER" id="PTHR46401:SF2">
    <property type="entry name" value="GLYCOSYLTRANSFERASE WBBK-RELATED"/>
    <property type="match status" value="1"/>
</dbReference>
<dbReference type="PANTHER" id="PTHR46401">
    <property type="entry name" value="GLYCOSYLTRANSFERASE WBBK-RELATED"/>
    <property type="match status" value="1"/>
</dbReference>
<dbReference type="InterPro" id="IPR001296">
    <property type="entry name" value="Glyco_trans_1"/>
</dbReference>
<dbReference type="STRING" id="1798533.A2609_01730"/>
<accession>A0A1F6G4D1</accession>
<keyword evidence="2" id="KW-0472">Membrane</keyword>
<dbReference type="SUPFAM" id="SSF53756">
    <property type="entry name" value="UDP-Glycosyltransferase/glycogen phosphorylase"/>
    <property type="match status" value="1"/>
</dbReference>
<protein>
    <recommendedName>
        <fullName evidence="3">Glycosyl transferase family 1 domain-containing protein</fullName>
    </recommendedName>
</protein>
<feature type="domain" description="Glycosyl transferase family 1" evidence="3">
    <location>
        <begin position="197"/>
        <end position="362"/>
    </location>
</feature>
<organism evidence="4 5">
    <name type="scientific">Candidatus Kaiserbacteria bacterium RIFOXYD1_FULL_47_14</name>
    <dbReference type="NCBI Taxonomy" id="1798533"/>
    <lineage>
        <taxon>Bacteria</taxon>
        <taxon>Candidatus Kaiseribacteriota</taxon>
    </lineage>
</organism>
<dbReference type="CDD" id="cd03801">
    <property type="entry name" value="GT4_PimA-like"/>
    <property type="match status" value="1"/>
</dbReference>
<dbReference type="Proteomes" id="UP000176867">
    <property type="component" value="Unassembled WGS sequence"/>
</dbReference>
<comment type="caution">
    <text evidence="4">The sequence shown here is derived from an EMBL/GenBank/DDBJ whole genome shotgun (WGS) entry which is preliminary data.</text>
</comment>